<evidence type="ECO:0000256" key="7">
    <source>
        <dbReference type="SAM" id="MobiDB-lite"/>
    </source>
</evidence>
<dbReference type="GO" id="GO:0033615">
    <property type="term" value="P:mitochondrial proton-transporting ATP synthase complex assembly"/>
    <property type="evidence" value="ECO:0007669"/>
    <property type="project" value="TreeGrafter"/>
</dbReference>
<keyword evidence="5 6" id="KW-0482">Metalloprotease</keyword>
<dbReference type="Pfam" id="PF09768">
    <property type="entry name" value="Peptidase_M76"/>
    <property type="match status" value="1"/>
</dbReference>
<comment type="caution">
    <text evidence="8">The sequence shown here is derived from an EMBL/GenBank/DDBJ whole genome shotgun (WGS) entry which is preliminary data.</text>
</comment>
<evidence type="ECO:0000256" key="6">
    <source>
        <dbReference type="RuleBase" id="RU364057"/>
    </source>
</evidence>
<keyword evidence="3 6" id="KW-0479">Metal-binding</keyword>
<organism evidence="8 9">
    <name type="scientific">Musa balbisiana</name>
    <name type="common">Banana</name>
    <dbReference type="NCBI Taxonomy" id="52838"/>
    <lineage>
        <taxon>Eukaryota</taxon>
        <taxon>Viridiplantae</taxon>
        <taxon>Streptophyta</taxon>
        <taxon>Embryophyta</taxon>
        <taxon>Tracheophyta</taxon>
        <taxon>Spermatophyta</taxon>
        <taxon>Magnoliopsida</taxon>
        <taxon>Liliopsida</taxon>
        <taxon>Zingiberales</taxon>
        <taxon>Musaceae</taxon>
        <taxon>Musa</taxon>
    </lineage>
</organism>
<feature type="compositionally biased region" description="Polar residues" evidence="7">
    <location>
        <begin position="45"/>
        <end position="55"/>
    </location>
</feature>
<dbReference type="PANTHER" id="PTHR21711">
    <property type="entry name" value="MITOCHONDRIAL INNER MEMBRANE PROTEASE"/>
    <property type="match status" value="1"/>
</dbReference>
<dbReference type="AlphaFoldDB" id="A0A4S8IDC3"/>
<comment type="similarity">
    <text evidence="1 6">Belongs to the peptidase M76 family.</text>
</comment>
<keyword evidence="4 6" id="KW-0378">Hydrolase</keyword>
<evidence type="ECO:0000256" key="1">
    <source>
        <dbReference type="ARBA" id="ARBA00009915"/>
    </source>
</evidence>
<evidence type="ECO:0000256" key="5">
    <source>
        <dbReference type="ARBA" id="ARBA00023049"/>
    </source>
</evidence>
<dbReference type="STRING" id="52838.A0A4S8IDC3"/>
<dbReference type="EMBL" id="PYDT01000010">
    <property type="protein sequence ID" value="THU46158.1"/>
    <property type="molecule type" value="Genomic_DNA"/>
</dbReference>
<dbReference type="GO" id="GO:0004222">
    <property type="term" value="F:metalloendopeptidase activity"/>
    <property type="evidence" value="ECO:0007669"/>
    <property type="project" value="InterPro"/>
</dbReference>
<dbReference type="GO" id="GO:0005739">
    <property type="term" value="C:mitochondrion"/>
    <property type="evidence" value="ECO:0007669"/>
    <property type="project" value="GOC"/>
</dbReference>
<evidence type="ECO:0000313" key="8">
    <source>
        <dbReference type="EMBL" id="THU46158.1"/>
    </source>
</evidence>
<keyword evidence="2 6" id="KW-0645">Protease</keyword>
<keyword evidence="9" id="KW-1185">Reference proteome</keyword>
<gene>
    <name evidence="8" type="ORF">C4D60_Mb09t02000</name>
</gene>
<dbReference type="InterPro" id="IPR019165">
    <property type="entry name" value="Peptidase_M76_ATP23"/>
</dbReference>
<protein>
    <recommendedName>
        <fullName evidence="6">Mitochondrial inner membrane protease ATP23</fullName>
        <ecNumber evidence="6">3.4.24.-</ecNumber>
    </recommendedName>
</protein>
<proteinExistence type="inferred from homology"/>
<dbReference type="PANTHER" id="PTHR21711:SF0">
    <property type="entry name" value="MITOCHONDRIAL INNER MEMBRANE PROTEASE ATP23 HOMOLOG"/>
    <property type="match status" value="1"/>
</dbReference>
<sequence length="258" mass="28113">MLLNGQTGRKRHRAEVVDPHPLYDGTRDDETDGQDGSSLRKAESSGRTISSSPPRTSEDFGGEALPMDGAAEGTAAAAGGGGGMSHKECVDGINKSLAHPTVKFLREKMEKAGCPVWPRLLTAITCKGQSSAGGYSSGRGITICCNHMTFQDEINQVIIHELIHAYDDCRAKNMEWTNCAHHACSEIRANHLSGDCHYKRELLRGFLKIRGHGQECVRRRALKSVQNNPYCSAVAAKDAIEAVWDICYNDTSPFDRAP</sequence>
<reference evidence="8 9" key="1">
    <citation type="journal article" date="2019" name="Nat. Plants">
        <title>Genome sequencing of Musa balbisiana reveals subgenome evolution and function divergence in polyploid bananas.</title>
        <authorList>
            <person name="Yao X."/>
        </authorList>
    </citation>
    <scope>NUCLEOTIDE SEQUENCE [LARGE SCALE GENOMIC DNA]</scope>
    <source>
        <strain evidence="9">cv. DH-PKW</strain>
        <tissue evidence="8">Leaves</tissue>
    </source>
</reference>
<evidence type="ECO:0000256" key="2">
    <source>
        <dbReference type="ARBA" id="ARBA00022670"/>
    </source>
</evidence>
<dbReference type="GO" id="GO:0034982">
    <property type="term" value="P:mitochondrial protein processing"/>
    <property type="evidence" value="ECO:0007669"/>
    <property type="project" value="TreeGrafter"/>
</dbReference>
<evidence type="ECO:0000313" key="9">
    <source>
        <dbReference type="Proteomes" id="UP000317650"/>
    </source>
</evidence>
<dbReference type="EC" id="3.4.24.-" evidence="6"/>
<evidence type="ECO:0000256" key="3">
    <source>
        <dbReference type="ARBA" id="ARBA00022723"/>
    </source>
</evidence>
<dbReference type="Proteomes" id="UP000317650">
    <property type="component" value="Chromosome 9"/>
</dbReference>
<feature type="region of interest" description="Disordered" evidence="7">
    <location>
        <begin position="1"/>
        <end position="67"/>
    </location>
</feature>
<evidence type="ECO:0000256" key="4">
    <source>
        <dbReference type="ARBA" id="ARBA00022801"/>
    </source>
</evidence>
<accession>A0A4S8IDC3</accession>
<dbReference type="GO" id="GO:0046872">
    <property type="term" value="F:metal ion binding"/>
    <property type="evidence" value="ECO:0007669"/>
    <property type="project" value="UniProtKB-KW"/>
</dbReference>
<name>A0A4S8IDC3_MUSBA</name>